<dbReference type="Pfam" id="PF06691">
    <property type="entry name" value="DUF1189"/>
    <property type="match status" value="1"/>
</dbReference>
<protein>
    <submittedName>
        <fullName evidence="2">DUF1189 domain-containing protein</fullName>
    </submittedName>
</protein>
<dbReference type="Proteomes" id="UP001431131">
    <property type="component" value="Unassembled WGS sequence"/>
</dbReference>
<keyword evidence="1" id="KW-1133">Transmembrane helix</keyword>
<keyword evidence="1" id="KW-0472">Membrane</keyword>
<reference evidence="2" key="1">
    <citation type="submission" date="2022-02" db="EMBL/GenBank/DDBJ databases">
        <title>Fredinandcohnia quinoae sp. nov. isolated from Chenopodium quinoa seeds.</title>
        <authorList>
            <person name="Saati-Santamaria Z."/>
            <person name="Flores-Felix J.D."/>
            <person name="Igual J.M."/>
            <person name="Velazquez E."/>
            <person name="Garcia-Fraile P."/>
            <person name="Martinez-Molina E."/>
        </authorList>
    </citation>
    <scope>NUCLEOTIDE SEQUENCE</scope>
    <source>
        <strain evidence="2">SECRCQ15</strain>
    </source>
</reference>
<accession>A0AAW5EBJ5</accession>
<feature type="transmembrane region" description="Helical" evidence="1">
    <location>
        <begin position="104"/>
        <end position="126"/>
    </location>
</feature>
<dbReference type="RefSeq" id="WP_240256956.1">
    <property type="nucleotide sequence ID" value="NZ_JAKTTI010000032.1"/>
</dbReference>
<feature type="transmembrane region" description="Helical" evidence="1">
    <location>
        <begin position="132"/>
        <end position="150"/>
    </location>
</feature>
<organism evidence="2 3">
    <name type="scientific">Fredinandcohnia quinoae</name>
    <dbReference type="NCBI Taxonomy" id="2918902"/>
    <lineage>
        <taxon>Bacteria</taxon>
        <taxon>Bacillati</taxon>
        <taxon>Bacillota</taxon>
        <taxon>Bacilli</taxon>
        <taxon>Bacillales</taxon>
        <taxon>Bacillaceae</taxon>
        <taxon>Fredinandcohnia</taxon>
    </lineage>
</organism>
<gene>
    <name evidence="2" type="ORF">MJG50_17040</name>
</gene>
<feature type="transmembrane region" description="Helical" evidence="1">
    <location>
        <begin position="61"/>
        <end position="92"/>
    </location>
</feature>
<dbReference type="AlphaFoldDB" id="A0AAW5EBJ5"/>
<evidence type="ECO:0000256" key="1">
    <source>
        <dbReference type="SAM" id="Phobius"/>
    </source>
</evidence>
<keyword evidence="1" id="KW-0812">Transmembrane</keyword>
<dbReference type="EMBL" id="JAKTTI010000032">
    <property type="protein sequence ID" value="MCH1627040.1"/>
    <property type="molecule type" value="Genomic_DNA"/>
</dbReference>
<keyword evidence="3" id="KW-1185">Reference proteome</keyword>
<evidence type="ECO:0000313" key="2">
    <source>
        <dbReference type="EMBL" id="MCH1627040.1"/>
    </source>
</evidence>
<evidence type="ECO:0000313" key="3">
    <source>
        <dbReference type="Proteomes" id="UP001431131"/>
    </source>
</evidence>
<proteinExistence type="predicted"/>
<name>A0AAW5EBJ5_9BACI</name>
<sequence>MKFLHMCKDSLWLPQRDAMKRLMKQDMTSAIFYFFFLLFILTVQMEIELLAGNTGEIPQSVFYIQVIIIYPIFMILLGLTATSIIAGCCVIVSRMLKRKLMFQLLWKLSIFALTKPIIILAIANFLIGSNQYINIVVFILLALTMFKIITNFPKRNARV</sequence>
<dbReference type="InterPro" id="IPR009574">
    <property type="entry name" value="DUF1189"/>
</dbReference>
<comment type="caution">
    <text evidence="2">The sequence shown here is derived from an EMBL/GenBank/DDBJ whole genome shotgun (WGS) entry which is preliminary data.</text>
</comment>